<accession>A0AAJ0MPD8</accession>
<dbReference type="AlphaFoldDB" id="A0AAJ0MPD8"/>
<gene>
    <name evidence="2" type="ORF">B0T23DRAFT_342377</name>
</gene>
<organism evidence="2 3">
    <name type="scientific">Neurospora hispaniola</name>
    <dbReference type="NCBI Taxonomy" id="588809"/>
    <lineage>
        <taxon>Eukaryota</taxon>
        <taxon>Fungi</taxon>
        <taxon>Dikarya</taxon>
        <taxon>Ascomycota</taxon>
        <taxon>Pezizomycotina</taxon>
        <taxon>Sordariomycetes</taxon>
        <taxon>Sordariomycetidae</taxon>
        <taxon>Sordariales</taxon>
        <taxon>Sordariaceae</taxon>
        <taxon>Neurospora</taxon>
    </lineage>
</organism>
<dbReference type="Pfam" id="PF17043">
    <property type="entry name" value="MAT1-1-2"/>
    <property type="match status" value="1"/>
</dbReference>
<sequence>MNLLNMQPKRSEQPAMFEENRASSQEGQDLEVMYKKLHQLQARLSRSVLSEAIKEFEENLRCLFHEAKLLLCSTRTKYRQSWFGSSNEFGSSDERRIIKTSCCIIESTNTILNFLSFLEKNRGLPSGGDQRLQRAAYKGQQFAFRLLRSLTLHKAAQEVPGKDFGLVYGKDVYVLNGHILHKSKQEIVGQAGGRNWHVDHTLHPLRRVPGTPWHKFFGNLEVGDDKQLRLFDDDAAVDSYRVGPRKFFVVIPETAEFILEEISSEHQRVATIHTENGHVQPPAPTSIQQEALLRKLDFAMTTSLPGYVVEGQPEIVFYHEGLHQIPVDYSQERPLSILSHVFTRPALWGEGLELADHFDPRDGVQQEEHIYYI</sequence>
<name>A0AAJ0MPD8_9PEZI</name>
<feature type="region of interest" description="Disordered" evidence="1">
    <location>
        <begin position="1"/>
        <end position="22"/>
    </location>
</feature>
<evidence type="ECO:0000256" key="1">
    <source>
        <dbReference type="SAM" id="MobiDB-lite"/>
    </source>
</evidence>
<comment type="caution">
    <text evidence="2">The sequence shown here is derived from an EMBL/GenBank/DDBJ whole genome shotgun (WGS) entry which is preliminary data.</text>
</comment>
<protein>
    <submittedName>
        <fullName evidence="2">Mating-type protein A-2</fullName>
    </submittedName>
</protein>
<proteinExistence type="predicted"/>
<dbReference type="Proteomes" id="UP001285908">
    <property type="component" value="Unassembled WGS sequence"/>
</dbReference>
<dbReference type="InterPro" id="IPR031472">
    <property type="entry name" value="MAT1-1-2/MatA-2/Smr1"/>
</dbReference>
<evidence type="ECO:0000313" key="3">
    <source>
        <dbReference type="Proteomes" id="UP001285908"/>
    </source>
</evidence>
<dbReference type="GeneID" id="87873525"/>
<keyword evidence="3" id="KW-1185">Reference proteome</keyword>
<reference evidence="2 3" key="1">
    <citation type="journal article" date="2023" name="Mol. Phylogenet. Evol.">
        <title>Genome-scale phylogeny and comparative genomics of the fungal order Sordariales.</title>
        <authorList>
            <person name="Hensen N."/>
            <person name="Bonometti L."/>
            <person name="Westerberg I."/>
            <person name="Brannstrom I.O."/>
            <person name="Guillou S."/>
            <person name="Cros-Aarteil S."/>
            <person name="Calhoun S."/>
            <person name="Haridas S."/>
            <person name="Kuo A."/>
            <person name="Mondo S."/>
            <person name="Pangilinan J."/>
            <person name="Riley R."/>
            <person name="LaButti K."/>
            <person name="Andreopoulos B."/>
            <person name="Lipzen A."/>
            <person name="Chen C."/>
            <person name="Yan M."/>
            <person name="Daum C."/>
            <person name="Ng V."/>
            <person name="Clum A."/>
            <person name="Steindorff A."/>
            <person name="Ohm R.A."/>
            <person name="Martin F."/>
            <person name="Silar P."/>
            <person name="Natvig D.O."/>
            <person name="Lalanne C."/>
            <person name="Gautier V."/>
            <person name="Ament-Velasquez S.L."/>
            <person name="Kruys A."/>
            <person name="Hutchinson M.I."/>
            <person name="Powell A.J."/>
            <person name="Barry K."/>
            <person name="Miller A.N."/>
            <person name="Grigoriev I.V."/>
            <person name="Debuchy R."/>
            <person name="Gladieux P."/>
            <person name="Hiltunen Thoren M."/>
            <person name="Johannesson H."/>
        </authorList>
    </citation>
    <scope>NUCLEOTIDE SEQUENCE [LARGE SCALE GENOMIC DNA]</scope>
    <source>
        <strain evidence="2 3">FGSC 10403</strain>
    </source>
</reference>
<evidence type="ECO:0000313" key="2">
    <source>
        <dbReference type="EMBL" id="KAK3489149.1"/>
    </source>
</evidence>
<dbReference type="EMBL" id="JAULSX010000006">
    <property type="protein sequence ID" value="KAK3489149.1"/>
    <property type="molecule type" value="Genomic_DNA"/>
</dbReference>
<dbReference type="RefSeq" id="XP_062690856.1">
    <property type="nucleotide sequence ID" value="XM_062835903.1"/>
</dbReference>